<sequence length="72" mass="7774">MSQEIGCVILLHLQGLKGSIEASIIDSKQASDSCRGDLQKVMADVGNIHIYLTKTLAGINPVLLCSCRFIRS</sequence>
<accession>A0A0A9GBN5</accession>
<evidence type="ECO:0000313" key="1">
    <source>
        <dbReference type="EMBL" id="JAE20864.1"/>
    </source>
</evidence>
<dbReference type="AlphaFoldDB" id="A0A0A9GBN5"/>
<proteinExistence type="predicted"/>
<protein>
    <submittedName>
        <fullName evidence="1">Uncharacterized protein</fullName>
    </submittedName>
</protein>
<dbReference type="EMBL" id="GBRH01177032">
    <property type="protein sequence ID" value="JAE20864.1"/>
    <property type="molecule type" value="Transcribed_RNA"/>
</dbReference>
<organism evidence="1">
    <name type="scientific">Arundo donax</name>
    <name type="common">Giant reed</name>
    <name type="synonym">Donax arundinaceus</name>
    <dbReference type="NCBI Taxonomy" id="35708"/>
    <lineage>
        <taxon>Eukaryota</taxon>
        <taxon>Viridiplantae</taxon>
        <taxon>Streptophyta</taxon>
        <taxon>Embryophyta</taxon>
        <taxon>Tracheophyta</taxon>
        <taxon>Spermatophyta</taxon>
        <taxon>Magnoliopsida</taxon>
        <taxon>Liliopsida</taxon>
        <taxon>Poales</taxon>
        <taxon>Poaceae</taxon>
        <taxon>PACMAD clade</taxon>
        <taxon>Arundinoideae</taxon>
        <taxon>Arundineae</taxon>
        <taxon>Arundo</taxon>
    </lineage>
</organism>
<name>A0A0A9GBN5_ARUDO</name>
<reference evidence="1" key="2">
    <citation type="journal article" date="2015" name="Data Brief">
        <title>Shoot transcriptome of the giant reed, Arundo donax.</title>
        <authorList>
            <person name="Barrero R.A."/>
            <person name="Guerrero F.D."/>
            <person name="Moolhuijzen P."/>
            <person name="Goolsby J.A."/>
            <person name="Tidwell J."/>
            <person name="Bellgard S.E."/>
            <person name="Bellgard M.I."/>
        </authorList>
    </citation>
    <scope>NUCLEOTIDE SEQUENCE</scope>
    <source>
        <tissue evidence="1">Shoot tissue taken approximately 20 cm above the soil surface</tissue>
    </source>
</reference>
<reference evidence="1" key="1">
    <citation type="submission" date="2014-09" db="EMBL/GenBank/DDBJ databases">
        <authorList>
            <person name="Magalhaes I.L.F."/>
            <person name="Oliveira U."/>
            <person name="Santos F.R."/>
            <person name="Vidigal T.H.D.A."/>
            <person name="Brescovit A.D."/>
            <person name="Santos A.J."/>
        </authorList>
    </citation>
    <scope>NUCLEOTIDE SEQUENCE</scope>
    <source>
        <tissue evidence="1">Shoot tissue taken approximately 20 cm above the soil surface</tissue>
    </source>
</reference>